<dbReference type="EMBL" id="LWDX02060513">
    <property type="protein sequence ID" value="OEL17244.1"/>
    <property type="molecule type" value="Genomic_DNA"/>
</dbReference>
<evidence type="ECO:0000313" key="1">
    <source>
        <dbReference type="EMBL" id="OEL17244.1"/>
    </source>
</evidence>
<proteinExistence type="predicted"/>
<protein>
    <submittedName>
        <fullName evidence="1">Uncharacterized protein</fullName>
    </submittedName>
</protein>
<dbReference type="Proteomes" id="UP000095767">
    <property type="component" value="Unassembled WGS sequence"/>
</dbReference>
<sequence length="32" mass="3396">MTIFCASLHAPKQVPLSAHPHSASSAHCSLCY</sequence>
<gene>
    <name evidence="1" type="ORF">BAE44_0021737</name>
</gene>
<accession>A0A1E5UWR4</accession>
<evidence type="ECO:0000313" key="2">
    <source>
        <dbReference type="Proteomes" id="UP000095767"/>
    </source>
</evidence>
<organism evidence="1 2">
    <name type="scientific">Dichanthelium oligosanthes</name>
    <dbReference type="NCBI Taxonomy" id="888268"/>
    <lineage>
        <taxon>Eukaryota</taxon>
        <taxon>Viridiplantae</taxon>
        <taxon>Streptophyta</taxon>
        <taxon>Embryophyta</taxon>
        <taxon>Tracheophyta</taxon>
        <taxon>Spermatophyta</taxon>
        <taxon>Magnoliopsida</taxon>
        <taxon>Liliopsida</taxon>
        <taxon>Poales</taxon>
        <taxon>Poaceae</taxon>
        <taxon>PACMAD clade</taxon>
        <taxon>Panicoideae</taxon>
        <taxon>Panicodae</taxon>
        <taxon>Paniceae</taxon>
        <taxon>Dichantheliinae</taxon>
        <taxon>Dichanthelium</taxon>
    </lineage>
</organism>
<keyword evidence="2" id="KW-1185">Reference proteome</keyword>
<comment type="caution">
    <text evidence="1">The sequence shown here is derived from an EMBL/GenBank/DDBJ whole genome shotgun (WGS) entry which is preliminary data.</text>
</comment>
<name>A0A1E5UWR4_9POAL</name>
<reference evidence="1 2" key="1">
    <citation type="submission" date="2016-09" db="EMBL/GenBank/DDBJ databases">
        <title>The draft genome of Dichanthelium oligosanthes: A C3 panicoid grass species.</title>
        <authorList>
            <person name="Studer A.J."/>
            <person name="Schnable J.C."/>
            <person name="Brutnell T.P."/>
        </authorList>
    </citation>
    <scope>NUCLEOTIDE SEQUENCE [LARGE SCALE GENOMIC DNA]</scope>
    <source>
        <strain evidence="2">cv. Kellogg 1175</strain>
        <tissue evidence="1">Leaf</tissue>
    </source>
</reference>
<dbReference type="AlphaFoldDB" id="A0A1E5UWR4"/>